<dbReference type="EMBL" id="JAMDNP010000068">
    <property type="protein sequence ID" value="MCY9763842.1"/>
    <property type="molecule type" value="Genomic_DNA"/>
</dbReference>
<dbReference type="InterPro" id="IPR051161">
    <property type="entry name" value="Mannose-6P_isomerase_type2"/>
</dbReference>
<feature type="domain" description="MannoseP isomerase/GMP-like beta-helix" evidence="2">
    <location>
        <begin position="332"/>
        <end position="383"/>
    </location>
</feature>
<dbReference type="Gene3D" id="3.90.550.10">
    <property type="entry name" value="Spore Coat Polysaccharide Biosynthesis Protein SpsA, Chain A"/>
    <property type="match status" value="1"/>
</dbReference>
<reference evidence="3 4" key="1">
    <citation type="submission" date="2022-05" db="EMBL/GenBank/DDBJ databases">
        <title>Genome Sequencing of Bee-Associated Microbes.</title>
        <authorList>
            <person name="Dunlap C."/>
        </authorList>
    </citation>
    <scope>NUCLEOTIDE SEQUENCE [LARGE SCALE GENOMIC DNA]</scope>
    <source>
        <strain evidence="3 4">NRRL B-04010</strain>
    </source>
</reference>
<comment type="caution">
    <text evidence="3">The sequence shown here is derived from an EMBL/GenBank/DDBJ whole genome shotgun (WGS) entry which is preliminary data.</text>
</comment>
<dbReference type="PANTHER" id="PTHR46390">
    <property type="entry name" value="MANNOSE-1-PHOSPHATE GUANYLYLTRANSFERASE"/>
    <property type="match status" value="1"/>
</dbReference>
<dbReference type="PANTHER" id="PTHR46390:SF1">
    <property type="entry name" value="MANNOSE-1-PHOSPHATE GUANYLYLTRANSFERASE"/>
    <property type="match status" value="1"/>
</dbReference>
<dbReference type="SUPFAM" id="SSF53448">
    <property type="entry name" value="Nucleotide-diphospho-sugar transferases"/>
    <property type="match status" value="1"/>
</dbReference>
<organism evidence="3 4">
    <name type="scientific">Paenibacillus alvei</name>
    <name type="common">Bacillus alvei</name>
    <dbReference type="NCBI Taxonomy" id="44250"/>
    <lineage>
        <taxon>Bacteria</taxon>
        <taxon>Bacillati</taxon>
        <taxon>Bacillota</taxon>
        <taxon>Bacilli</taxon>
        <taxon>Bacillales</taxon>
        <taxon>Paenibacillaceae</taxon>
        <taxon>Paenibacillus</taxon>
    </lineage>
</organism>
<gene>
    <name evidence="3" type="ORF">M5X12_25360</name>
</gene>
<dbReference type="RefSeq" id="WP_268598767.1">
    <property type="nucleotide sequence ID" value="NZ_JAMDNP010000068.1"/>
</dbReference>
<keyword evidence="4" id="KW-1185">Reference proteome</keyword>
<feature type="domain" description="Nucleotidyl transferase" evidence="1">
    <location>
        <begin position="18"/>
        <end position="320"/>
    </location>
</feature>
<dbReference type="InterPro" id="IPR029044">
    <property type="entry name" value="Nucleotide-diphossugar_trans"/>
</dbReference>
<dbReference type="CDD" id="cd02509">
    <property type="entry name" value="GDP-M1P_Guanylyltransferase"/>
    <property type="match status" value="1"/>
</dbReference>
<dbReference type="Pfam" id="PF22640">
    <property type="entry name" value="ManC_GMP_beta-helix"/>
    <property type="match status" value="1"/>
</dbReference>
<evidence type="ECO:0000313" key="4">
    <source>
        <dbReference type="Proteomes" id="UP001527181"/>
    </source>
</evidence>
<sequence length="392" mass="43978">MIVITVFFQEVFHIATVKAVILAGGTGTRFWPFSRADYPKQFLPILHQQSMIADTLQRMLEYMPLEHIYIVSLEEYIPIIRRQLPDFPLKNIIVEPMARDTAACIGLSALHMIAADEDPVLITLPSDHYISDTDAFHEALRSAVYRAEQEQCVVTLGVKPTRPETGYGYIRIQQNAESIGHSGSAGGIGNIGSSAATKSAIITPVEEFIEKPDLNIATNIFADGCHYWNTGTFIWRASTIMNLIHLHLPELYQALLDMKAMLNGQENGQQQLRTAYSSLKKQSIDYGVIEKCESIYMIPVHYGWDDLGNWNALERIHQSDAHLNIVHGLYEGIDTERCIIYGATEQLIATVGIEDLVVVATDDVVLVCPKERTQDIKKMVEHLKLLGYSTFL</sequence>
<name>A0ABT4H5D3_PAEAL</name>
<dbReference type="Proteomes" id="UP001527181">
    <property type="component" value="Unassembled WGS sequence"/>
</dbReference>
<proteinExistence type="predicted"/>
<dbReference type="InterPro" id="IPR005835">
    <property type="entry name" value="NTP_transferase_dom"/>
</dbReference>
<dbReference type="SUPFAM" id="SSF159283">
    <property type="entry name" value="Guanosine diphospho-D-mannose pyrophosphorylase/mannose-6-phosphate isomerase linker domain"/>
    <property type="match status" value="1"/>
</dbReference>
<evidence type="ECO:0000313" key="3">
    <source>
        <dbReference type="EMBL" id="MCY9763842.1"/>
    </source>
</evidence>
<accession>A0ABT4H5D3</accession>
<protein>
    <submittedName>
        <fullName evidence="3">Sugar phosphate nucleotidyltransferase</fullName>
    </submittedName>
</protein>
<dbReference type="Pfam" id="PF00483">
    <property type="entry name" value="NTP_transferase"/>
    <property type="match status" value="1"/>
</dbReference>
<evidence type="ECO:0000259" key="2">
    <source>
        <dbReference type="Pfam" id="PF22640"/>
    </source>
</evidence>
<evidence type="ECO:0000259" key="1">
    <source>
        <dbReference type="Pfam" id="PF00483"/>
    </source>
</evidence>
<dbReference type="InterPro" id="IPR049577">
    <property type="entry name" value="GMPP_N"/>
</dbReference>
<dbReference type="InterPro" id="IPR054566">
    <property type="entry name" value="ManC/GMP-like_b-helix"/>
</dbReference>